<feature type="region of interest" description="Disordered" evidence="1">
    <location>
        <begin position="1"/>
        <end position="31"/>
    </location>
</feature>
<feature type="region of interest" description="Disordered" evidence="1">
    <location>
        <begin position="75"/>
        <end position="101"/>
    </location>
</feature>
<name>A5H1N4_9CAUD</name>
<dbReference type="GeneID" id="5247119"/>
<protein>
    <submittedName>
        <fullName evidence="2">p02</fullName>
    </submittedName>
</protein>
<evidence type="ECO:0000313" key="3">
    <source>
        <dbReference type="Proteomes" id="UP000001433"/>
    </source>
</evidence>
<evidence type="ECO:0000313" key="2">
    <source>
        <dbReference type="EMBL" id="ABK00153.1"/>
    </source>
</evidence>
<accession>A5H1N4</accession>
<dbReference type="Proteomes" id="UP000001433">
    <property type="component" value="Segment"/>
</dbReference>
<dbReference type="RefSeq" id="YP_001285675.1">
    <property type="nucleotide sequence ID" value="NC_009543.1"/>
</dbReference>
<proteinExistence type="predicted"/>
<dbReference type="KEGG" id="vg:5247119"/>
<reference evidence="2 3" key="1">
    <citation type="journal article" date="2007" name="BMC Genomics">
        <title>Comparison of genomes of three Xanthomonas oryzae bacteriophages.</title>
        <authorList>
            <person name="Lee C.N."/>
            <person name="Hu R.M."/>
            <person name="Chow T.Y."/>
            <person name="Lin J.W."/>
            <person name="Chen H.Y."/>
            <person name="Tseng Y.H."/>
            <person name="Weng S.F."/>
        </authorList>
    </citation>
    <scope>NUCLEOTIDE SEQUENCE</scope>
</reference>
<keyword evidence="3" id="KW-1185">Reference proteome</keyword>
<organism evidence="2 3">
    <name type="scientific">Xanthomonas phage Xop411</name>
    <dbReference type="NCBI Taxonomy" id="2913975"/>
    <lineage>
        <taxon>Viruses</taxon>
        <taxon>Duplodnaviria</taxon>
        <taxon>Heunggongvirae</taxon>
        <taxon>Uroviricota</taxon>
        <taxon>Caudoviricetes</taxon>
        <taxon>Xipdecavirus</taxon>
        <taxon>Xipdecavirus Xop411</taxon>
    </lineage>
</organism>
<dbReference type="OrthoDB" id="28911at10239"/>
<sequence>MTAQTGVGKGGKRPGAGRPKGTTKKPQQVEDNGITMLELLRKIALGEVDASPNQLKAAIAACGYEVAKPGEVGKKQAAQEEAEEISAAFPTTAPPTLRSVS</sequence>
<evidence type="ECO:0000256" key="1">
    <source>
        <dbReference type="SAM" id="MobiDB-lite"/>
    </source>
</evidence>
<dbReference type="EMBL" id="DQ777876">
    <property type="protein sequence ID" value="ABK00153.1"/>
    <property type="molecule type" value="Genomic_DNA"/>
</dbReference>